<name>U6GCA7_EIMAC</name>
<dbReference type="AlphaFoldDB" id="U6GCA7"/>
<dbReference type="NCBIfam" id="TIGR01038">
    <property type="entry name" value="uL22_arch_euk"/>
    <property type="match status" value="1"/>
</dbReference>
<protein>
    <submittedName>
        <fullName evidence="1">60S ribosomal protein L17, putative</fullName>
    </submittedName>
</protein>
<dbReference type="InterPro" id="IPR005721">
    <property type="entry name" value="Ribosomal_uL22_euk/arc"/>
</dbReference>
<dbReference type="Proteomes" id="UP000018050">
    <property type="component" value="Unassembled WGS sequence"/>
</dbReference>
<dbReference type="GO" id="GO:0022625">
    <property type="term" value="C:cytosolic large ribosomal subunit"/>
    <property type="evidence" value="ECO:0007669"/>
    <property type="project" value="TreeGrafter"/>
</dbReference>
<reference evidence="1" key="1">
    <citation type="submission" date="2013-10" db="EMBL/GenBank/DDBJ databases">
        <title>Genomic analysis of the causative agents of coccidiosis in chickens.</title>
        <authorList>
            <person name="Reid A.J."/>
            <person name="Blake D."/>
            <person name="Billington K."/>
            <person name="Browne H."/>
            <person name="Dunn M."/>
            <person name="Hung S."/>
            <person name="Kawahara F."/>
            <person name="Miranda-Saavedra D."/>
            <person name="Mourier T."/>
            <person name="Nagra H."/>
            <person name="Otto T.D."/>
            <person name="Rawlings N."/>
            <person name="Sanchez A."/>
            <person name="Sanders M."/>
            <person name="Subramaniam C."/>
            <person name="Tay Y."/>
            <person name="Dear P."/>
            <person name="Doerig C."/>
            <person name="Gruber A."/>
            <person name="Parkinson J."/>
            <person name="Shirley M."/>
            <person name="Wan K.L."/>
            <person name="Berriman M."/>
            <person name="Tomley F."/>
            <person name="Pain A."/>
        </authorList>
    </citation>
    <scope>NUCLEOTIDE SEQUENCE</scope>
    <source>
        <strain evidence="1">Houghton</strain>
    </source>
</reference>
<dbReference type="Gene3D" id="3.90.470.10">
    <property type="entry name" value="Ribosomal protein L22/L17"/>
    <property type="match status" value="1"/>
</dbReference>
<dbReference type="GO" id="GO:0002181">
    <property type="term" value="P:cytoplasmic translation"/>
    <property type="evidence" value="ECO:0007669"/>
    <property type="project" value="TreeGrafter"/>
</dbReference>
<dbReference type="InterPro" id="IPR036394">
    <property type="entry name" value="Ribosomal_uL22_sf"/>
</dbReference>
<organism evidence="1 2">
    <name type="scientific">Eimeria acervulina</name>
    <name type="common">Coccidian parasite</name>
    <dbReference type="NCBI Taxonomy" id="5801"/>
    <lineage>
        <taxon>Eukaryota</taxon>
        <taxon>Sar</taxon>
        <taxon>Alveolata</taxon>
        <taxon>Apicomplexa</taxon>
        <taxon>Conoidasida</taxon>
        <taxon>Coccidia</taxon>
        <taxon>Eucoccidiorida</taxon>
        <taxon>Eimeriorina</taxon>
        <taxon>Eimeriidae</taxon>
        <taxon>Eimeria</taxon>
    </lineage>
</organism>
<sequence>MVKYSREASHPNKCCPGTHGLGGLLCMQQQQQLLQLQLQLQQAVMCAYMVPPLEACMGQKSICCFIEMRGIASGDRLWGSWGSSPGDSRSGGLSGFVAPLSPLGSCLWDRVAWDRVGAKAQGQDLRVHFKNTYETAMAIKKDKKGRPMKLSAALQYLHQVIEKQRCVPFRRYNNNIGRTAQAKEFKLSQGRWPVKSCKVLIGLLKNAQANAEVNSN</sequence>
<keyword evidence="1" id="KW-0689">Ribosomal protein</keyword>
<dbReference type="SUPFAM" id="SSF54843">
    <property type="entry name" value="Ribosomal protein L22"/>
    <property type="match status" value="1"/>
</dbReference>
<reference evidence="1" key="2">
    <citation type="submission" date="2013-10" db="EMBL/GenBank/DDBJ databases">
        <authorList>
            <person name="Aslett M."/>
        </authorList>
    </citation>
    <scope>NUCLEOTIDE SEQUENCE</scope>
    <source>
        <strain evidence="1">Houghton</strain>
    </source>
</reference>
<proteinExistence type="predicted"/>
<dbReference type="GO" id="GO:0003735">
    <property type="term" value="F:structural constituent of ribosome"/>
    <property type="evidence" value="ECO:0007669"/>
    <property type="project" value="InterPro"/>
</dbReference>
<dbReference type="GeneID" id="25274043"/>
<accession>U6GCA7</accession>
<keyword evidence="2" id="KW-1185">Reference proteome</keyword>
<dbReference type="VEuPathDB" id="ToxoDB:EAH_00059730"/>
<dbReference type="EMBL" id="HG670502">
    <property type="protein sequence ID" value="CDI76968.1"/>
    <property type="molecule type" value="Genomic_DNA"/>
</dbReference>
<evidence type="ECO:0000313" key="2">
    <source>
        <dbReference type="Proteomes" id="UP000018050"/>
    </source>
</evidence>
<dbReference type="PANTHER" id="PTHR11593">
    <property type="entry name" value="60S RIBOSOMAL PROTEIN L17"/>
    <property type="match status" value="1"/>
</dbReference>
<dbReference type="OrthoDB" id="10254664at2759"/>
<dbReference type="PANTHER" id="PTHR11593:SF10">
    <property type="entry name" value="60S RIBOSOMAL PROTEIN L17"/>
    <property type="match status" value="1"/>
</dbReference>
<dbReference type="RefSeq" id="XP_013252594.1">
    <property type="nucleotide sequence ID" value="XM_013397140.1"/>
</dbReference>
<keyword evidence="1" id="KW-0687">Ribonucleoprotein</keyword>
<gene>
    <name evidence="1" type="ORF">EAH_00059730</name>
</gene>
<evidence type="ECO:0000313" key="1">
    <source>
        <dbReference type="EMBL" id="CDI76968.1"/>
    </source>
</evidence>